<dbReference type="PANTHER" id="PTHR43357:SF4">
    <property type="entry name" value="INNER MEMBRANE ABC TRANSPORTER PERMEASE PROTEIN YDCV"/>
    <property type="match status" value="1"/>
</dbReference>
<feature type="transmembrane region" description="Helical" evidence="8">
    <location>
        <begin position="122"/>
        <end position="140"/>
    </location>
</feature>
<name>A0A919GCG3_9ACTN</name>
<evidence type="ECO:0000256" key="8">
    <source>
        <dbReference type="RuleBase" id="RU363032"/>
    </source>
</evidence>
<keyword evidence="5 8" id="KW-0812">Transmembrane</keyword>
<feature type="transmembrane region" description="Helical" evidence="8">
    <location>
        <begin position="260"/>
        <end position="283"/>
    </location>
</feature>
<evidence type="ECO:0000313" key="11">
    <source>
        <dbReference type="EMBL" id="GHH81934.1"/>
    </source>
</evidence>
<feature type="compositionally biased region" description="Low complexity" evidence="9">
    <location>
        <begin position="1"/>
        <end position="11"/>
    </location>
</feature>
<evidence type="ECO:0000313" key="12">
    <source>
        <dbReference type="Proteomes" id="UP000603708"/>
    </source>
</evidence>
<feature type="domain" description="ABC transmembrane type-1" evidence="10">
    <location>
        <begin position="88"/>
        <end position="279"/>
    </location>
</feature>
<evidence type="ECO:0000256" key="6">
    <source>
        <dbReference type="ARBA" id="ARBA00022989"/>
    </source>
</evidence>
<comment type="caution">
    <text evidence="11">The sequence shown here is derived from an EMBL/GenBank/DDBJ whole genome shotgun (WGS) entry which is preliminary data.</text>
</comment>
<reference evidence="11" key="1">
    <citation type="journal article" date="2014" name="Int. J. Syst. Evol. Microbiol.">
        <title>Complete genome sequence of Corynebacterium casei LMG S-19264T (=DSM 44701T), isolated from a smear-ripened cheese.</title>
        <authorList>
            <consortium name="US DOE Joint Genome Institute (JGI-PGF)"/>
            <person name="Walter F."/>
            <person name="Albersmeier A."/>
            <person name="Kalinowski J."/>
            <person name="Ruckert C."/>
        </authorList>
    </citation>
    <scope>NUCLEOTIDE SEQUENCE</scope>
    <source>
        <strain evidence="11">JCM 5069</strain>
    </source>
</reference>
<dbReference type="SUPFAM" id="SSF161098">
    <property type="entry name" value="MetI-like"/>
    <property type="match status" value="1"/>
</dbReference>
<evidence type="ECO:0000256" key="7">
    <source>
        <dbReference type="ARBA" id="ARBA00023136"/>
    </source>
</evidence>
<evidence type="ECO:0000256" key="1">
    <source>
        <dbReference type="ARBA" id="ARBA00004429"/>
    </source>
</evidence>
<dbReference type="CDD" id="cd06261">
    <property type="entry name" value="TM_PBP2"/>
    <property type="match status" value="1"/>
</dbReference>
<dbReference type="PROSITE" id="PS50928">
    <property type="entry name" value="ABC_TM1"/>
    <property type="match status" value="1"/>
</dbReference>
<proteinExistence type="inferred from homology"/>
<dbReference type="Gene3D" id="1.10.3720.10">
    <property type="entry name" value="MetI-like"/>
    <property type="match status" value="1"/>
</dbReference>
<dbReference type="PANTHER" id="PTHR43357">
    <property type="entry name" value="INNER MEMBRANE ABC TRANSPORTER PERMEASE PROTEIN YDCV"/>
    <property type="match status" value="1"/>
</dbReference>
<keyword evidence="12" id="KW-1185">Reference proteome</keyword>
<keyword evidence="2 8" id="KW-0813">Transport</keyword>
<dbReference type="GO" id="GO:0005886">
    <property type="term" value="C:plasma membrane"/>
    <property type="evidence" value="ECO:0007669"/>
    <property type="project" value="UniProtKB-SubCell"/>
</dbReference>
<evidence type="ECO:0000259" key="10">
    <source>
        <dbReference type="PROSITE" id="PS50928"/>
    </source>
</evidence>
<keyword evidence="6 8" id="KW-1133">Transmembrane helix</keyword>
<gene>
    <name evidence="11" type="ORF">GCM10018793_40510</name>
</gene>
<feature type="region of interest" description="Disordered" evidence="9">
    <location>
        <begin position="1"/>
        <end position="22"/>
    </location>
</feature>
<evidence type="ECO:0000256" key="5">
    <source>
        <dbReference type="ARBA" id="ARBA00022692"/>
    </source>
</evidence>
<organism evidence="11 12">
    <name type="scientific">Streptomyces sulfonofaciens</name>
    <dbReference type="NCBI Taxonomy" id="68272"/>
    <lineage>
        <taxon>Bacteria</taxon>
        <taxon>Bacillati</taxon>
        <taxon>Actinomycetota</taxon>
        <taxon>Actinomycetes</taxon>
        <taxon>Kitasatosporales</taxon>
        <taxon>Streptomycetaceae</taxon>
        <taxon>Streptomyces</taxon>
    </lineage>
</organism>
<dbReference type="GO" id="GO:0055085">
    <property type="term" value="P:transmembrane transport"/>
    <property type="evidence" value="ECO:0007669"/>
    <property type="project" value="InterPro"/>
</dbReference>
<dbReference type="AlphaFoldDB" id="A0A919GCG3"/>
<feature type="transmembrane region" description="Helical" evidence="8">
    <location>
        <begin position="30"/>
        <end position="56"/>
    </location>
</feature>
<reference evidence="11" key="2">
    <citation type="submission" date="2020-09" db="EMBL/GenBank/DDBJ databases">
        <authorList>
            <person name="Sun Q."/>
            <person name="Ohkuma M."/>
        </authorList>
    </citation>
    <scope>NUCLEOTIDE SEQUENCE</scope>
    <source>
        <strain evidence="11">JCM 5069</strain>
    </source>
</reference>
<dbReference type="InterPro" id="IPR000515">
    <property type="entry name" value="MetI-like"/>
</dbReference>
<dbReference type="Pfam" id="PF00528">
    <property type="entry name" value="BPD_transp_1"/>
    <property type="match status" value="1"/>
</dbReference>
<evidence type="ECO:0000256" key="4">
    <source>
        <dbReference type="ARBA" id="ARBA00022519"/>
    </source>
</evidence>
<dbReference type="Proteomes" id="UP000603708">
    <property type="component" value="Unassembled WGS sequence"/>
</dbReference>
<dbReference type="RefSeq" id="WP_189933987.1">
    <property type="nucleotide sequence ID" value="NZ_BNCD01000011.1"/>
</dbReference>
<evidence type="ECO:0000256" key="2">
    <source>
        <dbReference type="ARBA" id="ARBA00022448"/>
    </source>
</evidence>
<dbReference type="EMBL" id="BNCD01000011">
    <property type="protein sequence ID" value="GHH81934.1"/>
    <property type="molecule type" value="Genomic_DNA"/>
</dbReference>
<accession>A0A919GCG3</accession>
<evidence type="ECO:0000256" key="3">
    <source>
        <dbReference type="ARBA" id="ARBA00022475"/>
    </source>
</evidence>
<protein>
    <submittedName>
        <fullName evidence="11">Spermidine/putrescine ABC transporter permease</fullName>
    </submittedName>
</protein>
<keyword evidence="7 8" id="KW-0472">Membrane</keyword>
<feature type="transmembrane region" description="Helical" evidence="8">
    <location>
        <begin position="200"/>
        <end position="225"/>
    </location>
</feature>
<comment type="similarity">
    <text evidence="8">Belongs to the binding-protein-dependent transport system permease family.</text>
</comment>
<feature type="transmembrane region" description="Helical" evidence="8">
    <location>
        <begin position="94"/>
        <end position="113"/>
    </location>
</feature>
<keyword evidence="4" id="KW-0997">Cell inner membrane</keyword>
<comment type="subcellular location">
    <subcellularLocation>
        <location evidence="1">Cell inner membrane</location>
        <topology evidence="1">Multi-pass membrane protein</topology>
    </subcellularLocation>
    <subcellularLocation>
        <location evidence="8">Cell membrane</location>
        <topology evidence="8">Multi-pass membrane protein</topology>
    </subcellularLocation>
</comment>
<keyword evidence="3" id="KW-1003">Cell membrane</keyword>
<dbReference type="InterPro" id="IPR035906">
    <property type="entry name" value="MetI-like_sf"/>
</dbReference>
<sequence length="292" mass="30425">MATTTTPTGRRAAVRGDGTGRRPRTTATGVLTYAAAGCFVLVLLGLLVSVLVQSFATSWHGGWWPDGLTGSWFSQAWADPAYGVRSHLATTFEIGISVVVVSLLAGVPAAYALSRRSFPGKSLVLILLLLPIMLPPLTYATQLSSLIYTVGLGGTLTGVILSNLVPALPFVVLVMMPFVEQVRPDVEQAARVLGAGTLQIFLRVVGPLLLPGVLAASILTLVRVFGAFELTFFVSGPGSESLIVALFGAASNPAGSAPPLVAAMAVCYMGTSLVVFALALAFVNPTQIVSRR</sequence>
<feature type="transmembrane region" description="Helical" evidence="8">
    <location>
        <begin position="146"/>
        <end position="179"/>
    </location>
</feature>
<evidence type="ECO:0000256" key="9">
    <source>
        <dbReference type="SAM" id="MobiDB-lite"/>
    </source>
</evidence>